<feature type="domain" description="Xyloglucan endo-transglycosylase C-terminal" evidence="1">
    <location>
        <begin position="62"/>
        <end position="89"/>
    </location>
</feature>
<dbReference type="AlphaFoldDB" id="A0A9J5WSB8"/>
<dbReference type="GO" id="GO:0016762">
    <property type="term" value="F:xyloglucan:xyloglucosyl transferase activity"/>
    <property type="evidence" value="ECO:0007669"/>
    <property type="project" value="InterPro"/>
</dbReference>
<dbReference type="GO" id="GO:0004553">
    <property type="term" value="F:hydrolase activity, hydrolyzing O-glycosyl compounds"/>
    <property type="evidence" value="ECO:0007669"/>
    <property type="project" value="InterPro"/>
</dbReference>
<evidence type="ECO:0000313" key="2">
    <source>
        <dbReference type="EMBL" id="KAG5577838.1"/>
    </source>
</evidence>
<dbReference type="OrthoDB" id="4781at2759"/>
<reference evidence="2 3" key="1">
    <citation type="submission" date="2020-09" db="EMBL/GenBank/DDBJ databases">
        <title>De no assembly of potato wild relative species, Solanum commersonii.</title>
        <authorList>
            <person name="Cho K."/>
        </authorList>
    </citation>
    <scope>NUCLEOTIDE SEQUENCE [LARGE SCALE GENOMIC DNA]</scope>
    <source>
        <strain evidence="2">LZ3.2</strain>
        <tissue evidence="2">Leaf</tissue>
    </source>
</reference>
<evidence type="ECO:0000313" key="3">
    <source>
        <dbReference type="Proteomes" id="UP000824120"/>
    </source>
</evidence>
<dbReference type="InterPro" id="IPR010713">
    <property type="entry name" value="XET_C"/>
</dbReference>
<dbReference type="GO" id="GO:0044042">
    <property type="term" value="P:glucan metabolic process"/>
    <property type="evidence" value="ECO:0007669"/>
    <property type="project" value="InterPro"/>
</dbReference>
<evidence type="ECO:0000259" key="1">
    <source>
        <dbReference type="Pfam" id="PF06955"/>
    </source>
</evidence>
<dbReference type="EMBL" id="JACXVP010000011">
    <property type="protein sequence ID" value="KAG5577838.1"/>
    <property type="molecule type" value="Genomic_DNA"/>
</dbReference>
<accession>A0A9J5WSB8</accession>
<protein>
    <recommendedName>
        <fullName evidence="1">Xyloglucan endo-transglycosylase C-terminal domain-containing protein</fullName>
    </recommendedName>
</protein>
<comment type="caution">
    <text evidence="2">The sequence shown here is derived from an EMBL/GenBank/DDBJ whole genome shotgun (WGS) entry which is preliminary data.</text>
</comment>
<dbReference type="Pfam" id="PF06955">
    <property type="entry name" value="XET_C"/>
    <property type="match status" value="1"/>
</dbReference>
<dbReference type="GO" id="GO:0048046">
    <property type="term" value="C:apoplast"/>
    <property type="evidence" value="ECO:0007669"/>
    <property type="project" value="InterPro"/>
</dbReference>
<dbReference type="Gene3D" id="2.60.120.200">
    <property type="match status" value="1"/>
</dbReference>
<keyword evidence="3" id="KW-1185">Reference proteome</keyword>
<sequence>MYVYGSIWDASSWATEEGRIKANYQYQPFVEKYSNNFKLVGCAAYESSSSRRAPSSSPSGGGELSRQQIEAMLWVHRNYKVYDYCRDHTHTPEC</sequence>
<gene>
    <name evidence="2" type="ORF">H5410_057972</name>
</gene>
<name>A0A9J5WSB8_SOLCO</name>
<dbReference type="SUPFAM" id="SSF49899">
    <property type="entry name" value="Concanavalin A-like lectins/glucanases"/>
    <property type="match status" value="1"/>
</dbReference>
<dbReference type="InterPro" id="IPR044791">
    <property type="entry name" value="Beta-glucanase/XTH"/>
</dbReference>
<organism evidence="2 3">
    <name type="scientific">Solanum commersonii</name>
    <name type="common">Commerson's wild potato</name>
    <name type="synonym">Commerson's nightshade</name>
    <dbReference type="NCBI Taxonomy" id="4109"/>
    <lineage>
        <taxon>Eukaryota</taxon>
        <taxon>Viridiplantae</taxon>
        <taxon>Streptophyta</taxon>
        <taxon>Embryophyta</taxon>
        <taxon>Tracheophyta</taxon>
        <taxon>Spermatophyta</taxon>
        <taxon>Magnoliopsida</taxon>
        <taxon>eudicotyledons</taxon>
        <taxon>Gunneridae</taxon>
        <taxon>Pentapetalae</taxon>
        <taxon>asterids</taxon>
        <taxon>lamiids</taxon>
        <taxon>Solanales</taxon>
        <taxon>Solanaceae</taxon>
        <taxon>Solanoideae</taxon>
        <taxon>Solaneae</taxon>
        <taxon>Solanum</taxon>
    </lineage>
</organism>
<dbReference type="Proteomes" id="UP000824120">
    <property type="component" value="Chromosome 11"/>
</dbReference>
<dbReference type="PANTHER" id="PTHR31062">
    <property type="entry name" value="XYLOGLUCAN ENDOTRANSGLUCOSYLASE/HYDROLASE PROTEIN 8-RELATED"/>
    <property type="match status" value="1"/>
</dbReference>
<proteinExistence type="predicted"/>
<dbReference type="InterPro" id="IPR013320">
    <property type="entry name" value="ConA-like_dom_sf"/>
</dbReference>